<proteinExistence type="inferred from homology"/>
<dbReference type="PROSITE" id="PS00108">
    <property type="entry name" value="PROTEIN_KINASE_ST"/>
    <property type="match status" value="1"/>
</dbReference>
<keyword evidence="6 7" id="KW-0067">ATP-binding</keyword>
<dbReference type="GO" id="GO:0044773">
    <property type="term" value="P:mitotic DNA damage checkpoint signaling"/>
    <property type="evidence" value="ECO:0007669"/>
    <property type="project" value="TreeGrafter"/>
</dbReference>
<dbReference type="PANTHER" id="PTHR44167">
    <property type="entry name" value="OVARIAN-SPECIFIC SERINE/THREONINE-PROTEIN KINASE LOK-RELATED"/>
    <property type="match status" value="1"/>
</dbReference>
<evidence type="ECO:0000256" key="9">
    <source>
        <dbReference type="SAM" id="MobiDB-lite"/>
    </source>
</evidence>
<name>A0AAV8AHE1_9EUKA</name>
<feature type="compositionally biased region" description="Basic residues" evidence="9">
    <location>
        <begin position="178"/>
        <end position="191"/>
    </location>
</feature>
<evidence type="ECO:0000256" key="1">
    <source>
        <dbReference type="ARBA" id="ARBA00012513"/>
    </source>
</evidence>
<dbReference type="PROSITE" id="PS50011">
    <property type="entry name" value="PROTEIN_KINASE_DOM"/>
    <property type="match status" value="1"/>
</dbReference>
<dbReference type="GO" id="GO:0051301">
    <property type="term" value="P:cell division"/>
    <property type="evidence" value="ECO:0007669"/>
    <property type="project" value="UniProtKB-KW"/>
</dbReference>
<organism evidence="11 12">
    <name type="scientific">Anaeramoeba flamelloides</name>
    <dbReference type="NCBI Taxonomy" id="1746091"/>
    <lineage>
        <taxon>Eukaryota</taxon>
        <taxon>Metamonada</taxon>
        <taxon>Anaeramoebidae</taxon>
        <taxon>Anaeramoeba</taxon>
    </lineage>
</organism>
<dbReference type="GO" id="GO:0004674">
    <property type="term" value="F:protein serine/threonine kinase activity"/>
    <property type="evidence" value="ECO:0007669"/>
    <property type="project" value="UniProtKB-KW"/>
</dbReference>
<evidence type="ECO:0000256" key="8">
    <source>
        <dbReference type="RuleBase" id="RU000304"/>
    </source>
</evidence>
<dbReference type="InterPro" id="IPR017441">
    <property type="entry name" value="Protein_kinase_ATP_BS"/>
</dbReference>
<dbReference type="Pfam" id="PF00069">
    <property type="entry name" value="Pkinase"/>
    <property type="match status" value="1"/>
</dbReference>
<dbReference type="Gene3D" id="1.10.510.10">
    <property type="entry name" value="Transferase(Phosphotransferase) domain 1"/>
    <property type="match status" value="1"/>
</dbReference>
<gene>
    <name evidence="11" type="ORF">M0812_03589</name>
</gene>
<accession>A0AAV8AHE1</accession>
<sequence length="351" mass="40954">MITKKKSKTEKFVELKKQFDQIERIGQGTFSRVYRAREISTGKIVALKRIFPTSSPTKILREMEIIHEIRGSDTVCSLLGGCRHEDQITLIMSYFPTDDFKDFFHEINVKQIAQYMVAILRSLAHIHSKNIVHRDVKPGNFLYCVESGKGMLIDFGLAQYVSDIELIEKTQKEEMKMMKKKMERRREKNKKISSNNRSRDRRPPLRAPRAGTRGFRSPEILFKSTKQTTSIDIWSAGVMLLSFLSGRYPFFHPEDDLTALAELIALFGTKRIERIGKMLDRNLYYDKIQKGVPLKKLCKINNLNFKEMNIPNSAFDLLERLLELDYRKRLTAEEALKHPFCQLAYKKYSLK</sequence>
<evidence type="ECO:0000256" key="2">
    <source>
        <dbReference type="ARBA" id="ARBA00022527"/>
    </source>
</evidence>
<dbReference type="EMBL" id="JANTQA010000008">
    <property type="protein sequence ID" value="KAJ3451833.1"/>
    <property type="molecule type" value="Genomic_DNA"/>
</dbReference>
<dbReference type="GO" id="GO:0005634">
    <property type="term" value="C:nucleus"/>
    <property type="evidence" value="ECO:0007669"/>
    <property type="project" value="TreeGrafter"/>
</dbReference>
<evidence type="ECO:0000256" key="4">
    <source>
        <dbReference type="ARBA" id="ARBA00022741"/>
    </source>
</evidence>
<evidence type="ECO:0000256" key="6">
    <source>
        <dbReference type="ARBA" id="ARBA00022840"/>
    </source>
</evidence>
<dbReference type="SMART" id="SM00220">
    <property type="entry name" value="S_TKc"/>
    <property type="match status" value="1"/>
</dbReference>
<dbReference type="SUPFAM" id="SSF56112">
    <property type="entry name" value="Protein kinase-like (PK-like)"/>
    <property type="match status" value="1"/>
</dbReference>
<dbReference type="InterPro" id="IPR000719">
    <property type="entry name" value="Prot_kinase_dom"/>
</dbReference>
<evidence type="ECO:0000256" key="3">
    <source>
        <dbReference type="ARBA" id="ARBA00022679"/>
    </source>
</evidence>
<comment type="similarity">
    <text evidence="8">Belongs to the protein kinase superfamily.</text>
</comment>
<evidence type="ECO:0000313" key="12">
    <source>
        <dbReference type="Proteomes" id="UP001146793"/>
    </source>
</evidence>
<evidence type="ECO:0000259" key="10">
    <source>
        <dbReference type="PROSITE" id="PS50011"/>
    </source>
</evidence>
<dbReference type="InterPro" id="IPR011009">
    <property type="entry name" value="Kinase-like_dom_sf"/>
</dbReference>
<dbReference type="CDD" id="cd14019">
    <property type="entry name" value="STKc_Cdc7"/>
    <property type="match status" value="1"/>
</dbReference>
<dbReference type="Gene3D" id="3.30.200.20">
    <property type="entry name" value="Phosphorylase Kinase, domain 1"/>
    <property type="match status" value="1"/>
</dbReference>
<dbReference type="GO" id="GO:0005524">
    <property type="term" value="F:ATP binding"/>
    <property type="evidence" value="ECO:0007669"/>
    <property type="project" value="UniProtKB-UniRule"/>
</dbReference>
<comment type="caution">
    <text evidence="11">The sequence shown here is derived from an EMBL/GenBank/DDBJ whole genome shotgun (WGS) entry which is preliminary data.</text>
</comment>
<dbReference type="PANTHER" id="PTHR44167:SF23">
    <property type="entry name" value="CDC7 KINASE, ISOFORM A-RELATED"/>
    <property type="match status" value="1"/>
</dbReference>
<feature type="binding site" evidence="7">
    <location>
        <position position="48"/>
    </location>
    <ligand>
        <name>ATP</name>
        <dbReference type="ChEBI" id="CHEBI:30616"/>
    </ligand>
</feature>
<feature type="domain" description="Protein kinase" evidence="10">
    <location>
        <begin position="19"/>
        <end position="341"/>
    </location>
</feature>
<keyword evidence="2 8" id="KW-0723">Serine/threonine-protein kinase</keyword>
<keyword evidence="11" id="KW-0132">Cell division</keyword>
<protein>
    <recommendedName>
        <fullName evidence="1">non-specific serine/threonine protein kinase</fullName>
        <ecNumber evidence="1">2.7.11.1</ecNumber>
    </recommendedName>
</protein>
<feature type="region of interest" description="Disordered" evidence="9">
    <location>
        <begin position="177"/>
        <end position="212"/>
    </location>
</feature>
<dbReference type="InterPro" id="IPR008271">
    <property type="entry name" value="Ser/Thr_kinase_AS"/>
</dbReference>
<keyword evidence="3" id="KW-0808">Transferase</keyword>
<evidence type="ECO:0000256" key="7">
    <source>
        <dbReference type="PROSITE-ProRule" id="PRU10141"/>
    </source>
</evidence>
<keyword evidence="11" id="KW-0131">Cell cycle</keyword>
<dbReference type="Proteomes" id="UP001146793">
    <property type="component" value="Unassembled WGS sequence"/>
</dbReference>
<dbReference type="EC" id="2.7.11.1" evidence="1"/>
<keyword evidence="4 7" id="KW-0547">Nucleotide-binding</keyword>
<keyword evidence="5 11" id="KW-0418">Kinase</keyword>
<reference evidence="11" key="1">
    <citation type="submission" date="2022-08" db="EMBL/GenBank/DDBJ databases">
        <title>Novel sulphate-reducing endosymbionts in the free-living metamonad Anaeramoeba.</title>
        <authorList>
            <person name="Jerlstrom-Hultqvist J."/>
            <person name="Cepicka I."/>
            <person name="Gallot-Lavallee L."/>
            <person name="Salas-Leiva D."/>
            <person name="Curtis B.A."/>
            <person name="Zahonova K."/>
            <person name="Pipaliya S."/>
            <person name="Dacks J."/>
            <person name="Roger A.J."/>
        </authorList>
    </citation>
    <scope>NUCLEOTIDE SEQUENCE</scope>
    <source>
        <strain evidence="11">Busselton2</strain>
    </source>
</reference>
<evidence type="ECO:0000256" key="5">
    <source>
        <dbReference type="ARBA" id="ARBA00022777"/>
    </source>
</evidence>
<dbReference type="AlphaFoldDB" id="A0AAV8AHE1"/>
<dbReference type="PROSITE" id="PS00107">
    <property type="entry name" value="PROTEIN_KINASE_ATP"/>
    <property type="match status" value="1"/>
</dbReference>
<evidence type="ECO:0000313" key="11">
    <source>
        <dbReference type="EMBL" id="KAJ3451833.1"/>
    </source>
</evidence>